<keyword evidence="6 8" id="KW-1133">Transmembrane helix</keyword>
<feature type="transmembrane region" description="Helical" evidence="8">
    <location>
        <begin position="7"/>
        <end position="26"/>
    </location>
</feature>
<feature type="transmembrane region" description="Helical" evidence="8">
    <location>
        <begin position="510"/>
        <end position="529"/>
    </location>
</feature>
<dbReference type="STRING" id="588932.DA69_01135"/>
<feature type="transmembrane region" description="Helical" evidence="8">
    <location>
        <begin position="221"/>
        <end position="241"/>
    </location>
</feature>
<evidence type="ECO:0000256" key="3">
    <source>
        <dbReference type="ARBA" id="ARBA00022448"/>
    </source>
</evidence>
<feature type="transmembrane region" description="Helical" evidence="8">
    <location>
        <begin position="161"/>
        <end position="183"/>
    </location>
</feature>
<evidence type="ECO:0000259" key="9">
    <source>
        <dbReference type="Pfam" id="PF02554"/>
    </source>
</evidence>
<dbReference type="eggNOG" id="COG1966">
    <property type="taxonomic scope" value="Bacteria"/>
</dbReference>
<evidence type="ECO:0000313" key="10">
    <source>
        <dbReference type="EMBL" id="ANF53496.1"/>
    </source>
</evidence>
<keyword evidence="11" id="KW-1185">Reference proteome</keyword>
<accession>A0A172Y2W4</accession>
<feature type="transmembrane region" description="Helical" evidence="8">
    <location>
        <begin position="253"/>
        <end position="276"/>
    </location>
</feature>
<dbReference type="KEGG" id="bne:DA69_01135"/>
<keyword evidence="7 8" id="KW-0472">Membrane</keyword>
<keyword evidence="5 8" id="KW-0812">Transmembrane</keyword>
<evidence type="ECO:0000256" key="6">
    <source>
        <dbReference type="ARBA" id="ARBA00022989"/>
    </source>
</evidence>
<feature type="transmembrane region" description="Helical" evidence="8">
    <location>
        <begin position="288"/>
        <end position="305"/>
    </location>
</feature>
<keyword evidence="3" id="KW-0813">Transport</keyword>
<evidence type="ECO:0000256" key="8">
    <source>
        <dbReference type="SAM" id="Phobius"/>
    </source>
</evidence>
<evidence type="ECO:0000256" key="2">
    <source>
        <dbReference type="ARBA" id="ARBA00007755"/>
    </source>
</evidence>
<dbReference type="GO" id="GO:0005886">
    <property type="term" value="C:plasma membrane"/>
    <property type="evidence" value="ECO:0007669"/>
    <property type="project" value="UniProtKB-SubCell"/>
</dbReference>
<feature type="transmembrane region" description="Helical" evidence="8">
    <location>
        <begin position="32"/>
        <end position="52"/>
    </location>
</feature>
<sequence length="695" mass="73254">MGKLRTALIFGAIAILGAVALAVIALHQGESISAVWIVVAALCVYAIAYRFYARYLAGKVLGLNARRPTPAVRHNDGLDYVPTPRNVLFGHHFAAIAGAGPLVGPVLAAQMGYLPGVLWILVGAVLAGAVQDMIVLFMSTRRDGRSLGDMVRTEMGPIPGVIAQVGVLMIMVIILAVLALVVVKALAESPWGTFTVAATIPIAVFMGLYTRYLRPGRVGEVSVIGVVLLVLAIIGGGHIAADPFWGPAFTLSGTTLALAMMAYGFIASVIPVWLLLAPRDYLSTFLKIGAIVALAIGILIVRPHIQMPAITPFIDGSGPVFSGALFPFLFITIACGAVSGFHALISSGTTPKLLENENQIPLIGYGAMLCESFVAIMALIAATVLDPAVYFAMNSPVAVIGDNAASAAAAVAQWGFHITPAELEQLAKDVGEHSILSRAGGAPTLAVGMAHILSGVIGGKAMMAFWYHFAILFEALFILTTVDAGTRVCRFMIQDLLGMAVPKMRQTQSWTGNVVATALTVGLWGYFLYTGVVDPLGGINSLWPLFGIANQMLAAVALILGTVVLFKMKRHRFAWATAVPAVWLLICTVTAGLQKLFHPDVKIGFLAHARKYQDAMAAGEILAPAKTIGDMHRVIVNDYVNSALTAGFLFVVLTVVVYGVGACLKALKSGQPTVVETPAAHELTLADEAMDIARA</sequence>
<organism evidence="10 11">
    <name type="scientific">Brevundimonas naejangsanensis</name>
    <dbReference type="NCBI Taxonomy" id="588932"/>
    <lineage>
        <taxon>Bacteria</taxon>
        <taxon>Pseudomonadati</taxon>
        <taxon>Pseudomonadota</taxon>
        <taxon>Alphaproteobacteria</taxon>
        <taxon>Caulobacterales</taxon>
        <taxon>Caulobacteraceae</taxon>
        <taxon>Brevundimonas</taxon>
    </lineage>
</organism>
<gene>
    <name evidence="10" type="ORF">DA69_01135</name>
</gene>
<evidence type="ECO:0000256" key="7">
    <source>
        <dbReference type="ARBA" id="ARBA00023136"/>
    </source>
</evidence>
<feature type="transmembrane region" description="Helical" evidence="8">
    <location>
        <begin position="117"/>
        <end position="140"/>
    </location>
</feature>
<comment type="similarity">
    <text evidence="2">Belongs to the peptide transporter carbon starvation (CstA) (TC 2.A.114) family.</text>
</comment>
<reference evidence="10 11" key="1">
    <citation type="journal article" date="2014" name="Genome Announc.">
        <title>Genome Sequence of a Promising Hydrogen-Producing Facultative Anaerobic Bacterium, Brevundimonas naejangsanensis Strain B1.</title>
        <authorList>
            <person name="Su H."/>
            <person name="Zhang T."/>
            <person name="Bao M."/>
            <person name="Jiang Y."/>
            <person name="Wang Y."/>
            <person name="Tan T."/>
        </authorList>
    </citation>
    <scope>NUCLEOTIDE SEQUENCE [LARGE SCALE GENOMIC DNA]</scope>
    <source>
        <strain evidence="10 11">B1</strain>
    </source>
</reference>
<feature type="transmembrane region" description="Helical" evidence="8">
    <location>
        <begin position="93"/>
        <end position="111"/>
    </location>
</feature>
<feature type="transmembrane region" description="Helical" evidence="8">
    <location>
        <begin position="573"/>
        <end position="593"/>
    </location>
</feature>
<evidence type="ECO:0000256" key="1">
    <source>
        <dbReference type="ARBA" id="ARBA00004651"/>
    </source>
</evidence>
<dbReference type="EMBL" id="CP015614">
    <property type="protein sequence ID" value="ANF53496.1"/>
    <property type="molecule type" value="Genomic_DNA"/>
</dbReference>
<feature type="domain" description="CstA N-terminal" evidence="9">
    <location>
        <begin position="33"/>
        <end position="591"/>
    </location>
</feature>
<dbReference type="AlphaFoldDB" id="A0A172Y2W4"/>
<feature type="transmembrane region" description="Helical" evidence="8">
    <location>
        <begin position="365"/>
        <end position="385"/>
    </location>
</feature>
<dbReference type="Pfam" id="PF02554">
    <property type="entry name" value="CstA"/>
    <property type="match status" value="1"/>
</dbReference>
<dbReference type="PANTHER" id="PTHR30252:SF3">
    <property type="entry name" value="PYRUVATE_PROTON SYMPORTER BTST"/>
    <property type="match status" value="1"/>
</dbReference>
<comment type="subcellular location">
    <subcellularLocation>
        <location evidence="1">Cell membrane</location>
        <topology evidence="1">Multi-pass membrane protein</topology>
    </subcellularLocation>
</comment>
<feature type="transmembrane region" description="Helical" evidence="8">
    <location>
        <begin position="541"/>
        <end position="566"/>
    </location>
</feature>
<dbReference type="RefSeq" id="WP_025977856.1">
    <property type="nucleotide sequence ID" value="NZ_CP015614.1"/>
</dbReference>
<dbReference type="OrthoDB" id="9761224at2"/>
<name>A0A172Y2W4_9CAUL</name>
<evidence type="ECO:0000256" key="5">
    <source>
        <dbReference type="ARBA" id="ARBA00022692"/>
    </source>
</evidence>
<feature type="transmembrane region" description="Helical" evidence="8">
    <location>
        <begin position="325"/>
        <end position="345"/>
    </location>
</feature>
<dbReference type="InterPro" id="IPR051605">
    <property type="entry name" value="CstA"/>
</dbReference>
<evidence type="ECO:0000313" key="11">
    <source>
        <dbReference type="Proteomes" id="UP000077603"/>
    </source>
</evidence>
<evidence type="ECO:0000256" key="4">
    <source>
        <dbReference type="ARBA" id="ARBA00022475"/>
    </source>
</evidence>
<feature type="transmembrane region" description="Helical" evidence="8">
    <location>
        <begin position="465"/>
        <end position="489"/>
    </location>
</feature>
<feature type="transmembrane region" description="Helical" evidence="8">
    <location>
        <begin position="189"/>
        <end position="209"/>
    </location>
</feature>
<proteinExistence type="inferred from homology"/>
<dbReference type="PANTHER" id="PTHR30252">
    <property type="entry name" value="INNER MEMBRANE PEPTIDE TRANSPORTER"/>
    <property type="match status" value="1"/>
</dbReference>
<feature type="transmembrane region" description="Helical" evidence="8">
    <location>
        <begin position="639"/>
        <end position="660"/>
    </location>
</feature>
<dbReference type="GO" id="GO:0009267">
    <property type="term" value="P:cellular response to starvation"/>
    <property type="evidence" value="ECO:0007669"/>
    <property type="project" value="InterPro"/>
</dbReference>
<dbReference type="Proteomes" id="UP000077603">
    <property type="component" value="Chromosome"/>
</dbReference>
<protein>
    <submittedName>
        <fullName evidence="10">Carbon starvation protein A</fullName>
    </submittedName>
</protein>
<keyword evidence="4" id="KW-1003">Cell membrane</keyword>
<dbReference type="InterPro" id="IPR003706">
    <property type="entry name" value="CstA_N"/>
</dbReference>